<dbReference type="RefSeq" id="WP_222424899.1">
    <property type="nucleotide sequence ID" value="NZ_ML675586.1"/>
</dbReference>
<proteinExistence type="predicted"/>
<organism evidence="1 2">
    <name type="scientific">Candidatus Nitrosocosmicus arcticus</name>
    <dbReference type="NCBI Taxonomy" id="2035267"/>
    <lineage>
        <taxon>Archaea</taxon>
        <taxon>Nitrososphaerota</taxon>
        <taxon>Nitrososphaeria</taxon>
        <taxon>Nitrososphaerales</taxon>
        <taxon>Nitrososphaeraceae</taxon>
        <taxon>Candidatus Nitrosocosmicus</taxon>
    </lineage>
</organism>
<gene>
    <name evidence="1" type="ORF">NARC_100062</name>
</gene>
<comment type="caution">
    <text evidence="1">The sequence shown here is derived from an EMBL/GenBank/DDBJ whole genome shotgun (WGS) entry which is preliminary data.</text>
</comment>
<name>A0A557STR7_9ARCH</name>
<dbReference type="AlphaFoldDB" id="A0A557STR7"/>
<reference evidence="1 2" key="1">
    <citation type="journal article" date="2019" name="Front. Microbiol.">
        <title>Ammonia Oxidation by the Arctic Terrestrial Thaumarchaeote Candidatus Nitrosocosmicus arcticus Is Stimulated by Increasing Temperatures.</title>
        <authorList>
            <person name="Alves R.J.E."/>
            <person name="Kerou M."/>
            <person name="Zappe A."/>
            <person name="Bittner R."/>
            <person name="Abby S.S."/>
            <person name="Schmidt H.A."/>
            <person name="Pfeifer K."/>
            <person name="Schleper C."/>
        </authorList>
    </citation>
    <scope>NUCLEOTIDE SEQUENCE [LARGE SCALE GENOMIC DNA]</scope>
    <source>
        <strain evidence="1 2">Kfb</strain>
    </source>
</reference>
<dbReference type="EMBL" id="VOAH01000010">
    <property type="protein sequence ID" value="TVP40000.1"/>
    <property type="molecule type" value="Genomic_DNA"/>
</dbReference>
<keyword evidence="2" id="KW-1185">Reference proteome</keyword>
<evidence type="ECO:0000313" key="2">
    <source>
        <dbReference type="Proteomes" id="UP000315289"/>
    </source>
</evidence>
<sequence length="59" mass="6836">MGVFLFRNSMKNLIEYESSLPAHFGFDLVDMQGIIKRTLTDYHKILAKIIDQHTIAIKL</sequence>
<dbReference type="Proteomes" id="UP000315289">
    <property type="component" value="Unassembled WGS sequence"/>
</dbReference>
<protein>
    <submittedName>
        <fullName evidence="1">Uncharacterized protein</fullName>
    </submittedName>
</protein>
<accession>A0A557STR7</accession>
<evidence type="ECO:0000313" key="1">
    <source>
        <dbReference type="EMBL" id="TVP40000.1"/>
    </source>
</evidence>